<dbReference type="Proteomes" id="UP001057520">
    <property type="component" value="Chromosome"/>
</dbReference>
<proteinExistence type="predicted"/>
<protein>
    <submittedName>
        <fullName evidence="1">Uncharacterized protein</fullName>
    </submittedName>
</protein>
<evidence type="ECO:0000313" key="1">
    <source>
        <dbReference type="EMBL" id="USQ94917.1"/>
    </source>
</evidence>
<dbReference type="EMBL" id="CP096040">
    <property type="protein sequence ID" value="USQ94917.1"/>
    <property type="molecule type" value="Genomic_DNA"/>
</dbReference>
<evidence type="ECO:0000313" key="2">
    <source>
        <dbReference type="Proteomes" id="UP001057520"/>
    </source>
</evidence>
<keyword evidence="2" id="KW-1185">Reference proteome</keyword>
<sequence length="59" mass="6683">MTLIDKIPTLSDAELKQLLSNARRLDVTGTPAQRREVASVITPLEREASRRRAVLLKKR</sequence>
<reference evidence="1 2" key="1">
    <citation type="submission" date="2022-04" db="EMBL/GenBank/DDBJ databases">
        <title>Genome sequence of soybean root-associated Caulobacter segnis RL271.</title>
        <authorList>
            <person name="Longley R."/>
            <person name="Bonito G."/>
            <person name="Trigodet F."/>
            <person name="Crosson S."/>
            <person name="Fiebig A."/>
        </authorList>
    </citation>
    <scope>NUCLEOTIDE SEQUENCE [LARGE SCALE GENOMIC DNA]</scope>
    <source>
        <strain evidence="1 2">RL271</strain>
    </source>
</reference>
<name>A0ABY4ZSE1_9CAUL</name>
<accession>A0ABY4ZSE1</accession>
<organism evidence="1 2">
    <name type="scientific">Caulobacter segnis</name>
    <dbReference type="NCBI Taxonomy" id="88688"/>
    <lineage>
        <taxon>Bacteria</taxon>
        <taxon>Pseudomonadati</taxon>
        <taxon>Pseudomonadota</taxon>
        <taxon>Alphaproteobacteria</taxon>
        <taxon>Caulobacterales</taxon>
        <taxon>Caulobacteraceae</taxon>
        <taxon>Caulobacter</taxon>
    </lineage>
</organism>
<gene>
    <name evidence="1" type="ORF">MZV50_20490</name>
</gene>